<keyword evidence="2" id="KW-1185">Reference proteome</keyword>
<protein>
    <submittedName>
        <fullName evidence="1">Uncharacterized protein</fullName>
    </submittedName>
</protein>
<gene>
    <name evidence="1" type="ORF">Glove_187g113</name>
</gene>
<name>A0A397IPJ7_9GLOM</name>
<dbReference type="AlphaFoldDB" id="A0A397IPJ7"/>
<proteinExistence type="predicted"/>
<organism evidence="1 2">
    <name type="scientific">Diversispora epigaea</name>
    <dbReference type="NCBI Taxonomy" id="1348612"/>
    <lineage>
        <taxon>Eukaryota</taxon>
        <taxon>Fungi</taxon>
        <taxon>Fungi incertae sedis</taxon>
        <taxon>Mucoromycota</taxon>
        <taxon>Glomeromycotina</taxon>
        <taxon>Glomeromycetes</taxon>
        <taxon>Diversisporales</taxon>
        <taxon>Diversisporaceae</taxon>
        <taxon>Diversispora</taxon>
    </lineage>
</organism>
<dbReference type="EMBL" id="PQFF01000177">
    <property type="protein sequence ID" value="RHZ76887.1"/>
    <property type="molecule type" value="Genomic_DNA"/>
</dbReference>
<sequence length="57" mass="6634">MNIIEPIMFPATIHDLRMINKRKQLTAASLSWKNATPTVKDAYCQLAKRLNREYITN</sequence>
<comment type="caution">
    <text evidence="1">The sequence shown here is derived from an EMBL/GenBank/DDBJ whole genome shotgun (WGS) entry which is preliminary data.</text>
</comment>
<evidence type="ECO:0000313" key="1">
    <source>
        <dbReference type="EMBL" id="RHZ76887.1"/>
    </source>
</evidence>
<evidence type="ECO:0000313" key="2">
    <source>
        <dbReference type="Proteomes" id="UP000266861"/>
    </source>
</evidence>
<reference evidence="1 2" key="1">
    <citation type="submission" date="2018-08" db="EMBL/GenBank/DDBJ databases">
        <title>Genome and evolution of the arbuscular mycorrhizal fungus Diversispora epigaea (formerly Glomus versiforme) and its bacterial endosymbionts.</title>
        <authorList>
            <person name="Sun X."/>
            <person name="Fei Z."/>
            <person name="Harrison M."/>
        </authorList>
    </citation>
    <scope>NUCLEOTIDE SEQUENCE [LARGE SCALE GENOMIC DNA]</scope>
    <source>
        <strain evidence="1 2">IT104</strain>
    </source>
</reference>
<accession>A0A397IPJ7</accession>
<dbReference type="Proteomes" id="UP000266861">
    <property type="component" value="Unassembled WGS sequence"/>
</dbReference>